<dbReference type="VEuPathDB" id="TriTrypDB:TcCL_NonESM13224"/>
<dbReference type="VEuPathDB" id="TriTrypDB:Tc_MARK_2454"/>
<dbReference type="Pfam" id="PF00533">
    <property type="entry name" value="BRCT"/>
    <property type="match status" value="1"/>
</dbReference>
<dbReference type="VEuPathDB" id="TriTrypDB:BCY84_20497"/>
<dbReference type="Gene3D" id="3.40.50.10190">
    <property type="entry name" value="BRCT domain"/>
    <property type="match status" value="1"/>
</dbReference>
<dbReference type="VEuPathDB" id="TriTrypDB:C3747_235g17"/>
<sequence length="402" mass="42732">MEQYFLVDTASGKRELLRPGKNVIGRSATVSAVDGVSFVSLESPSFTISRVQAIVEVASNGDAWISDCNSTNGTFLAISGGNGIRLDPHCFYQLKPGNRVILGDVEMRLETSACSTNEMGDQKGVMPSSALSSLNTSHPTNLSGAHSEILCASNDTRVATTANVTTTIEKPSDAVKSEANGAALQKSHECLSGKCSNDRVESAPHLEGSVVFGRKRIRSSSDITPPRGASKTVSSSFRVHWVCFSGMDGAEKADAQKLAKKLGWQTTDRIVDADILVVGSPVTRTPKFLIAVGRGIPVVTGNFLKDGDTAQLEKYVPALSHGSHTYSAASLRKVIFRECKTPILQGVSFQLGALPRKLRAVAREIILGCGGDIARAQSTDALSLTEESLDSVYDSVLRGESL</sequence>
<dbReference type="VEuPathDB" id="TriTrypDB:TcG_01312"/>
<dbReference type="Proteomes" id="UP000246078">
    <property type="component" value="Unassembled WGS sequence"/>
</dbReference>
<dbReference type="CDD" id="cd17744">
    <property type="entry name" value="BRCT_MDC1_rpt1"/>
    <property type="match status" value="1"/>
</dbReference>
<dbReference type="PROSITE" id="PS50006">
    <property type="entry name" value="FHA_DOMAIN"/>
    <property type="match status" value="1"/>
</dbReference>
<dbReference type="GO" id="GO:0005694">
    <property type="term" value="C:chromosome"/>
    <property type="evidence" value="ECO:0007669"/>
    <property type="project" value="UniProtKB-SubCell"/>
</dbReference>
<dbReference type="SMART" id="SM00292">
    <property type="entry name" value="BRCT"/>
    <property type="match status" value="1"/>
</dbReference>
<accession>A0A2V2VND6</accession>
<dbReference type="InterPro" id="IPR000253">
    <property type="entry name" value="FHA_dom"/>
</dbReference>
<dbReference type="VEuPathDB" id="TriTrypDB:TcBrA4_0125770"/>
<dbReference type="VEuPathDB" id="TriTrypDB:TcYC6_0091550"/>
<dbReference type="Pfam" id="PF00498">
    <property type="entry name" value="FHA"/>
    <property type="match status" value="1"/>
</dbReference>
<feature type="domain" description="FHA" evidence="5">
    <location>
        <begin position="22"/>
        <end position="76"/>
    </location>
</feature>
<feature type="region of interest" description="Disordered" evidence="4">
    <location>
        <begin position="118"/>
        <end position="138"/>
    </location>
</feature>
<evidence type="ECO:0000256" key="4">
    <source>
        <dbReference type="SAM" id="MobiDB-lite"/>
    </source>
</evidence>
<dbReference type="Gene3D" id="2.60.200.20">
    <property type="match status" value="1"/>
</dbReference>
<dbReference type="InterPro" id="IPR036420">
    <property type="entry name" value="BRCT_dom_sf"/>
</dbReference>
<comment type="subcellular location">
    <subcellularLocation>
        <location evidence="1">Chromosome</location>
    </subcellularLocation>
</comment>
<evidence type="ECO:0000256" key="2">
    <source>
        <dbReference type="ARBA" id="ARBA00022454"/>
    </source>
</evidence>
<dbReference type="VEuPathDB" id="TriTrypDB:TCDM_02442"/>
<proteinExistence type="predicted"/>
<dbReference type="VEuPathDB" id="TriTrypDB:C4B63_7g412"/>
<keyword evidence="3" id="KW-0131">Cell cycle</keyword>
<evidence type="ECO:0000313" key="7">
    <source>
        <dbReference type="Proteomes" id="UP000246078"/>
    </source>
</evidence>
<dbReference type="EMBL" id="PRFC01000235">
    <property type="protein sequence ID" value="PWU97947.1"/>
    <property type="molecule type" value="Genomic_DNA"/>
</dbReference>
<dbReference type="VEuPathDB" id="TriTrypDB:ECC02_002650"/>
<dbReference type="VEuPathDB" id="TriTrypDB:TcCLB.510687.80"/>
<dbReference type="SUPFAM" id="SSF52113">
    <property type="entry name" value="BRCT domain"/>
    <property type="match status" value="1"/>
</dbReference>
<evidence type="ECO:0000313" key="6">
    <source>
        <dbReference type="EMBL" id="PWU97947.1"/>
    </source>
</evidence>
<organism evidence="6 7">
    <name type="scientific">Trypanosoma cruzi</name>
    <dbReference type="NCBI Taxonomy" id="5693"/>
    <lineage>
        <taxon>Eukaryota</taxon>
        <taxon>Discoba</taxon>
        <taxon>Euglenozoa</taxon>
        <taxon>Kinetoplastea</taxon>
        <taxon>Metakinetoplastina</taxon>
        <taxon>Trypanosomatida</taxon>
        <taxon>Trypanosomatidae</taxon>
        <taxon>Trypanosoma</taxon>
        <taxon>Schizotrypanum</taxon>
    </lineage>
</organism>
<dbReference type="InterPro" id="IPR001357">
    <property type="entry name" value="BRCT_dom"/>
</dbReference>
<dbReference type="AlphaFoldDB" id="A0A2V2VND6"/>
<dbReference type="SUPFAM" id="SSF49879">
    <property type="entry name" value="SMAD/FHA domain"/>
    <property type="match status" value="1"/>
</dbReference>
<name>A0A2V2VND6_TRYCR</name>
<evidence type="ECO:0000256" key="3">
    <source>
        <dbReference type="ARBA" id="ARBA00023306"/>
    </source>
</evidence>
<evidence type="ECO:0000259" key="5">
    <source>
        <dbReference type="PROSITE" id="PS50006"/>
    </source>
</evidence>
<evidence type="ECO:0000256" key="1">
    <source>
        <dbReference type="ARBA" id="ARBA00004286"/>
    </source>
</evidence>
<dbReference type="InterPro" id="IPR008984">
    <property type="entry name" value="SMAD_FHA_dom_sf"/>
</dbReference>
<protein>
    <recommendedName>
        <fullName evidence="5">FHA domain-containing protein</fullName>
    </recommendedName>
</protein>
<feature type="compositionally biased region" description="Polar residues" evidence="4">
    <location>
        <begin position="129"/>
        <end position="138"/>
    </location>
</feature>
<comment type="caution">
    <text evidence="6">The sequence shown here is derived from an EMBL/GenBank/DDBJ whole genome shotgun (WGS) entry which is preliminary data.</text>
</comment>
<dbReference type="VEuPathDB" id="TriTrypDB:TCSYLVIO_003694"/>
<gene>
    <name evidence="6" type="ORF">C3747_235g17</name>
</gene>
<reference evidence="6 7" key="1">
    <citation type="journal article" date="2018" name="Microb. Genom.">
        <title>Expanding an expanded genome: long-read sequencing of Trypanosoma cruzi.</title>
        <authorList>
            <person name="Berna L."/>
            <person name="Rodriguez M."/>
            <person name="Chiribao M.L."/>
            <person name="Parodi-Talice A."/>
            <person name="Pita S."/>
            <person name="Rijo G."/>
            <person name="Alvarez-Valin F."/>
            <person name="Robello C."/>
        </authorList>
    </citation>
    <scope>NUCLEOTIDE SEQUENCE [LARGE SCALE GENOMIC DNA]</scope>
    <source>
        <strain evidence="6 7">TCC</strain>
    </source>
</reference>
<keyword evidence="2" id="KW-0158">Chromosome</keyword>